<gene>
    <name evidence="8" type="ORF">DERYTH_LOCUS11925</name>
</gene>
<dbReference type="GO" id="GO:0006896">
    <property type="term" value="P:Golgi to vacuole transport"/>
    <property type="evidence" value="ECO:0007669"/>
    <property type="project" value="TreeGrafter"/>
</dbReference>
<dbReference type="Gene3D" id="2.130.10.10">
    <property type="entry name" value="YVTN repeat-like/Quinoprotein amine dehydrogenase"/>
    <property type="match status" value="1"/>
</dbReference>
<dbReference type="Proteomes" id="UP000789405">
    <property type="component" value="Unassembled WGS sequence"/>
</dbReference>
<dbReference type="Pfam" id="PF15901">
    <property type="entry name" value="Sortilin_C"/>
    <property type="match status" value="1"/>
</dbReference>
<dbReference type="GO" id="GO:0006623">
    <property type="term" value="P:protein targeting to vacuole"/>
    <property type="evidence" value="ECO:0007669"/>
    <property type="project" value="TreeGrafter"/>
</dbReference>
<dbReference type="InterPro" id="IPR031778">
    <property type="entry name" value="Sortilin_N"/>
</dbReference>
<evidence type="ECO:0000259" key="7">
    <source>
        <dbReference type="SMART" id="SM00602"/>
    </source>
</evidence>
<dbReference type="GO" id="GO:0005794">
    <property type="term" value="C:Golgi apparatus"/>
    <property type="evidence" value="ECO:0007669"/>
    <property type="project" value="TreeGrafter"/>
</dbReference>
<dbReference type="SMART" id="SM00602">
    <property type="entry name" value="VPS10"/>
    <property type="match status" value="1"/>
</dbReference>
<organism evidence="8 9">
    <name type="scientific">Dentiscutata erythropus</name>
    <dbReference type="NCBI Taxonomy" id="1348616"/>
    <lineage>
        <taxon>Eukaryota</taxon>
        <taxon>Fungi</taxon>
        <taxon>Fungi incertae sedis</taxon>
        <taxon>Mucoromycota</taxon>
        <taxon>Glomeromycotina</taxon>
        <taxon>Glomeromycetes</taxon>
        <taxon>Diversisporales</taxon>
        <taxon>Gigasporaceae</taxon>
        <taxon>Dentiscutata</taxon>
    </lineage>
</organism>
<dbReference type="EMBL" id="CAJVPY010007598">
    <property type="protein sequence ID" value="CAG8683032.1"/>
    <property type="molecule type" value="Genomic_DNA"/>
</dbReference>
<name>A0A9N9EKR9_9GLOM</name>
<evidence type="ECO:0000313" key="9">
    <source>
        <dbReference type="Proteomes" id="UP000789405"/>
    </source>
</evidence>
<dbReference type="PANTHER" id="PTHR12106:SF27">
    <property type="entry name" value="SORTILIN-RELATED RECEPTOR"/>
    <property type="match status" value="1"/>
</dbReference>
<evidence type="ECO:0000256" key="3">
    <source>
        <dbReference type="ARBA" id="ARBA00023136"/>
    </source>
</evidence>
<dbReference type="InterPro" id="IPR006581">
    <property type="entry name" value="VPS10"/>
</dbReference>
<dbReference type="GO" id="GO:0016020">
    <property type="term" value="C:membrane"/>
    <property type="evidence" value="ECO:0007669"/>
    <property type="project" value="UniProtKB-SubCell"/>
</dbReference>
<protein>
    <submittedName>
        <fullName evidence="8">4932_t:CDS:1</fullName>
    </submittedName>
</protein>
<accession>A0A9N9EKR9</accession>
<evidence type="ECO:0000256" key="1">
    <source>
        <dbReference type="ARBA" id="ARBA00004370"/>
    </source>
</evidence>
<dbReference type="Gene3D" id="3.30.60.270">
    <property type="match status" value="1"/>
</dbReference>
<dbReference type="InterPro" id="IPR015943">
    <property type="entry name" value="WD40/YVTN_repeat-like_dom_sf"/>
</dbReference>
<feature type="non-terminal residue" evidence="8">
    <location>
        <position position="1"/>
    </location>
</feature>
<dbReference type="GO" id="GO:0006895">
    <property type="term" value="P:Golgi to endosome transport"/>
    <property type="evidence" value="ECO:0007669"/>
    <property type="project" value="TreeGrafter"/>
</dbReference>
<evidence type="ECO:0000313" key="8">
    <source>
        <dbReference type="EMBL" id="CAG8683032.1"/>
    </source>
</evidence>
<comment type="subcellular location">
    <subcellularLocation>
        <location evidence="1">Membrane</location>
    </subcellularLocation>
</comment>
<feature type="transmembrane region" description="Helical" evidence="6">
    <location>
        <begin position="634"/>
        <end position="654"/>
    </location>
</feature>
<evidence type="ECO:0000256" key="4">
    <source>
        <dbReference type="ARBA" id="ARBA00023180"/>
    </source>
</evidence>
<dbReference type="OrthoDB" id="443634at2759"/>
<feature type="compositionally biased region" description="Low complexity" evidence="5">
    <location>
        <begin position="708"/>
        <end position="722"/>
    </location>
</feature>
<comment type="caution">
    <text evidence="8">The sequence shown here is derived from an EMBL/GenBank/DDBJ whole genome shotgun (WGS) entry which is preliminary data.</text>
</comment>
<keyword evidence="6" id="KW-0812">Transmembrane</keyword>
<dbReference type="PANTHER" id="PTHR12106">
    <property type="entry name" value="SORTILIN RELATED"/>
    <property type="match status" value="1"/>
</dbReference>
<evidence type="ECO:0000256" key="5">
    <source>
        <dbReference type="SAM" id="MobiDB-lite"/>
    </source>
</evidence>
<dbReference type="Pfam" id="PF15902">
    <property type="entry name" value="Sortilin-Vps10"/>
    <property type="match status" value="1"/>
</dbReference>
<keyword evidence="6" id="KW-1133">Transmembrane helix</keyword>
<keyword evidence="4" id="KW-0325">Glycoprotein</keyword>
<keyword evidence="3 6" id="KW-0472">Membrane</keyword>
<sequence length="745" mass="84967">QIFNSRITDYFYIENTKTILIRSDNKIWKGADEGDSWKLIEGLLKDIKVLAMIQNPYFKEHMYFITQSDTQYYTTDAGETIKKMKVLSNPNLLELPILDFHPTKKGWIIYTSSKNCEDIFSSDCRALAYYTKDNGEEWDDLDTYVRICSWALDTKFIVDEELIFCESYENKRGSQRSFINNPLQFWSSNDFGRNKNILFNDIVGFATFEQYMVVAEARLRLWVSLNGANFTEAKFPLNMQITKNAYTVLESVTSSIILHVTTSPQDLNPWGNILRSGSNGIDFVQSLEFVNRDEGGFVDFEKMRGIDGIALANIVINVDELNMGGTKKKLRSRITFNDGSTWKPLAIPESDSNGRSYDCSGDCSLHLHGYTERRDPRDAFSSPSAVGLMMGVGNVGNYLTPYLDGDTFLSRDAGKTWIEVRKGAHMYEFGDQGSILIMVNDEEPANSFLYSFNGGDTWKEHNFTQSTERVRVYDITTYPSGNSSKFLLRGSYEGDLSKEVVIYLDLSAKLPNKCNEDDFEEWIPTHSEETGCFFGKKIKYYRKISDRICHIDEVKHPEELDATCSCTVQDYECGYNYIRDGESCGTASNVLEYIMKEQCANGETFCYRKIPISNCTGGLNFSKTKELCPRASSALFWGLLVLLSLIIIGAYVIYRKHNRHFGYSTLGHIRIGDSLSSISSFFSSILSVAMDLISLIRVPTFISQIFSRTPTPSSRSRYRYSPLSQDDHNENQFEVSLDDYNNDRE</sequence>
<dbReference type="SUPFAM" id="SSF110296">
    <property type="entry name" value="Oligoxyloglucan reducing end-specific cellobiohydrolase"/>
    <property type="match status" value="1"/>
</dbReference>
<evidence type="ECO:0000256" key="2">
    <source>
        <dbReference type="ARBA" id="ARBA00022737"/>
    </source>
</evidence>
<keyword evidence="9" id="KW-1185">Reference proteome</keyword>
<dbReference type="Gene3D" id="2.10.70.80">
    <property type="match status" value="1"/>
</dbReference>
<evidence type="ECO:0000256" key="6">
    <source>
        <dbReference type="SAM" id="Phobius"/>
    </source>
</evidence>
<dbReference type="CDD" id="cd15482">
    <property type="entry name" value="Sialidase_non-viral"/>
    <property type="match status" value="1"/>
</dbReference>
<reference evidence="8" key="1">
    <citation type="submission" date="2021-06" db="EMBL/GenBank/DDBJ databases">
        <authorList>
            <person name="Kallberg Y."/>
            <person name="Tangrot J."/>
            <person name="Rosling A."/>
        </authorList>
    </citation>
    <scope>NUCLEOTIDE SEQUENCE</scope>
    <source>
        <strain evidence="8">MA453B</strain>
    </source>
</reference>
<dbReference type="AlphaFoldDB" id="A0A9N9EKR9"/>
<dbReference type="GO" id="GO:0005829">
    <property type="term" value="C:cytosol"/>
    <property type="evidence" value="ECO:0007669"/>
    <property type="project" value="GOC"/>
</dbReference>
<dbReference type="InterPro" id="IPR031777">
    <property type="entry name" value="Sortilin_C"/>
</dbReference>
<feature type="domain" description="VPS10" evidence="7">
    <location>
        <begin position="16"/>
        <end position="633"/>
    </location>
</feature>
<proteinExistence type="predicted"/>
<feature type="region of interest" description="Disordered" evidence="5">
    <location>
        <begin position="708"/>
        <end position="745"/>
    </location>
</feature>
<keyword evidence="2" id="KW-0677">Repeat</keyword>
<dbReference type="InterPro" id="IPR050310">
    <property type="entry name" value="VPS10-sortilin"/>
</dbReference>